<accession>A0A0G0VEG5</accession>
<comment type="caution">
    <text evidence="2">The sequence shown here is derived from an EMBL/GenBank/DDBJ whole genome shotgun (WGS) entry which is preliminary data.</text>
</comment>
<evidence type="ECO:0000313" key="3">
    <source>
        <dbReference type="Proteomes" id="UP000034452"/>
    </source>
</evidence>
<dbReference type="PANTHER" id="PTHR38590">
    <property type="entry name" value="BLL0828 PROTEIN"/>
    <property type="match status" value="1"/>
</dbReference>
<evidence type="ECO:0000313" key="2">
    <source>
        <dbReference type="EMBL" id="KKR70455.1"/>
    </source>
</evidence>
<proteinExistence type="predicted"/>
<feature type="domain" description="DUF559" evidence="1">
    <location>
        <begin position="8"/>
        <end position="112"/>
    </location>
</feature>
<protein>
    <recommendedName>
        <fullName evidence="1">DUF559 domain-containing protein</fullName>
    </recommendedName>
</protein>
<name>A0A0G0VEG5_9BACT</name>
<organism evidence="2 3">
    <name type="scientific">Candidatus Nomurabacteria bacterium GW2011_GWB1_40_7</name>
    <dbReference type="NCBI Taxonomy" id="1618744"/>
    <lineage>
        <taxon>Bacteria</taxon>
        <taxon>Candidatus Nomuraibacteriota</taxon>
    </lineage>
</organism>
<dbReference type="AlphaFoldDB" id="A0A0G0VEG5"/>
<dbReference type="Pfam" id="PF04480">
    <property type="entry name" value="DUF559"/>
    <property type="match status" value="1"/>
</dbReference>
<reference evidence="2 3" key="1">
    <citation type="journal article" date="2015" name="Nature">
        <title>rRNA introns, odd ribosomes, and small enigmatic genomes across a large radiation of phyla.</title>
        <authorList>
            <person name="Brown C.T."/>
            <person name="Hug L.A."/>
            <person name="Thomas B.C."/>
            <person name="Sharon I."/>
            <person name="Castelle C.J."/>
            <person name="Singh A."/>
            <person name="Wilkins M.J."/>
            <person name="Williams K.H."/>
            <person name="Banfield J.F."/>
        </authorList>
    </citation>
    <scope>NUCLEOTIDE SEQUENCE [LARGE SCALE GENOMIC DNA]</scope>
</reference>
<dbReference type="SUPFAM" id="SSF52980">
    <property type="entry name" value="Restriction endonuclease-like"/>
    <property type="match status" value="1"/>
</dbReference>
<dbReference type="PANTHER" id="PTHR38590:SF1">
    <property type="entry name" value="BLL0828 PROTEIN"/>
    <property type="match status" value="1"/>
</dbReference>
<dbReference type="EMBL" id="LBZL01000005">
    <property type="protein sequence ID" value="KKR70455.1"/>
    <property type="molecule type" value="Genomic_DNA"/>
</dbReference>
<dbReference type="CDD" id="cd01038">
    <property type="entry name" value="Endonuclease_DUF559"/>
    <property type="match status" value="1"/>
</dbReference>
<dbReference type="Gene3D" id="3.40.960.10">
    <property type="entry name" value="VSR Endonuclease"/>
    <property type="match status" value="1"/>
</dbReference>
<dbReference type="InterPro" id="IPR011335">
    <property type="entry name" value="Restrct_endonuc-II-like"/>
</dbReference>
<dbReference type="Proteomes" id="UP000034452">
    <property type="component" value="Unassembled WGS sequence"/>
</dbReference>
<dbReference type="InterPro" id="IPR007569">
    <property type="entry name" value="DUF559"/>
</dbReference>
<evidence type="ECO:0000259" key="1">
    <source>
        <dbReference type="Pfam" id="PF04480"/>
    </source>
</evidence>
<gene>
    <name evidence="2" type="ORF">UU13_C0005G0011</name>
</gene>
<dbReference type="InterPro" id="IPR047216">
    <property type="entry name" value="Endonuclease_DUF559_bact"/>
</dbReference>
<sequence>MQNDGIIKKARILRRENTKAEKILWKELRGGKLGIKWRRQHPIDMFIVDFYMPKIKLVIELDGSVHNIKENKEYDKDRTFYLKTKHIKVIRFWNSEVENDLENVLNKIREEIKKLS</sequence>